<dbReference type="InterPro" id="IPR001387">
    <property type="entry name" value="Cro/C1-type_HTH"/>
</dbReference>
<dbReference type="SUPFAM" id="SSF48452">
    <property type="entry name" value="TPR-like"/>
    <property type="match status" value="2"/>
</dbReference>
<dbReference type="Pfam" id="PF07719">
    <property type="entry name" value="TPR_2"/>
    <property type="match status" value="1"/>
</dbReference>
<dbReference type="PANTHER" id="PTHR12558:SF13">
    <property type="entry name" value="CELL DIVISION CYCLE PROTEIN 27 HOMOLOG"/>
    <property type="match status" value="1"/>
</dbReference>
<evidence type="ECO:0000256" key="2">
    <source>
        <dbReference type="ARBA" id="ARBA00022803"/>
    </source>
</evidence>
<organism evidence="5 6">
    <name type="scientific">Sutcliffiella cohnii</name>
    <dbReference type="NCBI Taxonomy" id="33932"/>
    <lineage>
        <taxon>Bacteria</taxon>
        <taxon>Bacillati</taxon>
        <taxon>Bacillota</taxon>
        <taxon>Bacilli</taxon>
        <taxon>Bacillales</taxon>
        <taxon>Bacillaceae</taxon>
        <taxon>Sutcliffiella</taxon>
    </lineage>
</organism>
<dbReference type="AlphaFoldDB" id="A0A223KVX5"/>
<dbReference type="Proteomes" id="UP000215224">
    <property type="component" value="Chromosome"/>
</dbReference>
<dbReference type="SMART" id="SM00530">
    <property type="entry name" value="HTH_XRE"/>
    <property type="match status" value="1"/>
</dbReference>
<sequence length="431" mass="50837">MFLAERIRQLRIHKGMNQSELVEGICSITYLSRIENGKIKPSRQFLEKISVKLDIDLRYLIETDTLSFESTIQDISNRYRLNNSITDKEVSLLEIHSVEMHSVPTLLQIYGVLIHFYIRNQDLKNAERHFEKSLKLLPDRGLEYYPEDSIFYFMACGNYYYNKQNFNKADEYYTNADKLLDEEEGIQRANLYYNLSLVKQRLSKNQQVSRQYSLKAYELYNKLNYSSNIISVLITLGVQYHLDNMFEEAKKCLEKAEGLIDLADSKSLLGMIKYNYGRIYQGMKEFDKAITYFEESLKFNNNNGKEKVYSLRGLIEIYSELKDWNQVNKLLSEAIQIVDNLNLSYLYVEIHGLVAELFKIRGDDYNYEKEMQQIILFAQENNQLLLVKKHSINLANHYFNVNAYKMAAKYYQKALRIETKISENQDQYVSV</sequence>
<dbReference type="SUPFAM" id="SSF47413">
    <property type="entry name" value="lambda repressor-like DNA-binding domains"/>
    <property type="match status" value="1"/>
</dbReference>
<feature type="domain" description="HTH cro/C1-type" evidence="4">
    <location>
        <begin position="7"/>
        <end position="60"/>
    </location>
</feature>
<dbReference type="InterPro" id="IPR010982">
    <property type="entry name" value="Lambda_DNA-bd_dom_sf"/>
</dbReference>
<dbReference type="EMBL" id="CP018866">
    <property type="protein sequence ID" value="AST93580.1"/>
    <property type="molecule type" value="Genomic_DNA"/>
</dbReference>
<keyword evidence="6" id="KW-1185">Reference proteome</keyword>
<name>A0A223KVX5_9BACI</name>
<dbReference type="PROSITE" id="PS50943">
    <property type="entry name" value="HTH_CROC1"/>
    <property type="match status" value="1"/>
</dbReference>
<dbReference type="GO" id="GO:0003677">
    <property type="term" value="F:DNA binding"/>
    <property type="evidence" value="ECO:0007669"/>
    <property type="project" value="InterPro"/>
</dbReference>
<dbReference type="InterPro" id="IPR011990">
    <property type="entry name" value="TPR-like_helical_dom_sf"/>
</dbReference>
<evidence type="ECO:0000259" key="4">
    <source>
        <dbReference type="PROSITE" id="PS50943"/>
    </source>
</evidence>
<dbReference type="STRING" id="1314751.GCA_001591425_01900"/>
<accession>A0A223KVX5</accession>
<evidence type="ECO:0000256" key="1">
    <source>
        <dbReference type="ARBA" id="ARBA00022737"/>
    </source>
</evidence>
<gene>
    <name evidence="5" type="ORF">BC6307_21070</name>
</gene>
<dbReference type="Gene3D" id="1.10.260.40">
    <property type="entry name" value="lambda repressor-like DNA-binding domains"/>
    <property type="match status" value="1"/>
</dbReference>
<dbReference type="KEGG" id="bcoh:BC6307_21070"/>
<dbReference type="PANTHER" id="PTHR12558">
    <property type="entry name" value="CELL DIVISION CYCLE 16,23,27"/>
    <property type="match status" value="1"/>
</dbReference>
<protein>
    <submittedName>
        <fullName evidence="5">Transcriptional regulator</fullName>
    </submittedName>
</protein>
<proteinExistence type="predicted"/>
<dbReference type="RefSeq" id="WP_066415146.1">
    <property type="nucleotide sequence ID" value="NZ_CP018866.1"/>
</dbReference>
<evidence type="ECO:0000313" key="5">
    <source>
        <dbReference type="EMBL" id="AST93580.1"/>
    </source>
</evidence>
<dbReference type="Pfam" id="PF01381">
    <property type="entry name" value="HTH_3"/>
    <property type="match status" value="1"/>
</dbReference>
<keyword evidence="2 3" id="KW-0802">TPR repeat</keyword>
<feature type="repeat" description="TPR" evidence="3">
    <location>
        <begin position="270"/>
        <end position="303"/>
    </location>
</feature>
<keyword evidence="1" id="KW-0677">Repeat</keyword>
<feature type="repeat" description="TPR" evidence="3">
    <location>
        <begin position="107"/>
        <end position="140"/>
    </location>
</feature>
<dbReference type="CDD" id="cd00093">
    <property type="entry name" value="HTH_XRE"/>
    <property type="match status" value="1"/>
</dbReference>
<evidence type="ECO:0000313" key="6">
    <source>
        <dbReference type="Proteomes" id="UP000215224"/>
    </source>
</evidence>
<dbReference type="InterPro" id="IPR013105">
    <property type="entry name" value="TPR_2"/>
</dbReference>
<dbReference type="PROSITE" id="PS50005">
    <property type="entry name" value="TPR"/>
    <property type="match status" value="2"/>
</dbReference>
<dbReference type="Gene3D" id="1.25.40.10">
    <property type="entry name" value="Tetratricopeptide repeat domain"/>
    <property type="match status" value="2"/>
</dbReference>
<dbReference type="SMART" id="SM00028">
    <property type="entry name" value="TPR"/>
    <property type="match status" value="6"/>
</dbReference>
<evidence type="ECO:0000256" key="3">
    <source>
        <dbReference type="PROSITE-ProRule" id="PRU00339"/>
    </source>
</evidence>
<reference evidence="5 6" key="1">
    <citation type="submission" date="2016-12" db="EMBL/GenBank/DDBJ databases">
        <title>The whole genome sequencing and assembly of Bacillus cohnii DSM 6307T strain.</title>
        <authorList>
            <person name="Lee Y.-J."/>
            <person name="Yi H."/>
            <person name="Bahn Y.-S."/>
            <person name="Kim J.F."/>
            <person name="Lee D.-W."/>
        </authorList>
    </citation>
    <scope>NUCLEOTIDE SEQUENCE [LARGE SCALE GENOMIC DNA]</scope>
    <source>
        <strain evidence="5 6">DSM 6307</strain>
    </source>
</reference>
<dbReference type="InterPro" id="IPR019734">
    <property type="entry name" value="TPR_rpt"/>
</dbReference>